<dbReference type="NCBIfam" id="TIGR03347">
    <property type="entry name" value="VI_chp_1"/>
    <property type="match status" value="1"/>
</dbReference>
<accession>A0A645BVC4</accession>
<proteinExistence type="predicted"/>
<name>A0A645BVC4_9ZZZZ</name>
<comment type="caution">
    <text evidence="2">The sequence shown here is derived from an EMBL/GenBank/DDBJ whole genome shotgun (WGS) entry which is preliminary data.</text>
</comment>
<dbReference type="PANTHER" id="PTHR35564">
    <property type="match status" value="1"/>
</dbReference>
<gene>
    <name evidence="2" type="ORF">SDC9_112614</name>
</gene>
<sequence length="357" mass="39479">MESSATHFPAPSGEASSAHALSQLVRVSLPRTEAIDLFALLRHLDAASASGRLGASQTPREDVVRLGQHPSTIFAPSTLYSVQPSGYGGRPQVRILSFGVFGPNGALPIHLTEYVRERLHNHGDHAPADFVDLFHHRFISLFYRAWADAQSVVQLDRPGIDKFSFYAGALVGLGFKGSWQRDAIEDSAKLYAAGHLVRLTRNPEGLEKLIGHYFGTRAAITEFLKSWIQIDKADQTRLGGLGQNNQLGVSAIAGSRLQDVQAKFRITLGPMALAKYESFLPPEINNLKLRDWVRNYIGIEMDWDVELQLRADEVPQASLGGGSRLGWTTWISKRSGQAPANDLRLNPERDSRRHKRA</sequence>
<dbReference type="InterPro" id="IPR010732">
    <property type="entry name" value="T6SS_TssG-like"/>
</dbReference>
<dbReference type="Pfam" id="PF06996">
    <property type="entry name" value="T6SS_TssG"/>
    <property type="match status" value="1"/>
</dbReference>
<evidence type="ECO:0000313" key="2">
    <source>
        <dbReference type="EMBL" id="MPM65714.1"/>
    </source>
</evidence>
<evidence type="ECO:0000256" key="1">
    <source>
        <dbReference type="SAM" id="MobiDB-lite"/>
    </source>
</evidence>
<organism evidence="2">
    <name type="scientific">bioreactor metagenome</name>
    <dbReference type="NCBI Taxonomy" id="1076179"/>
    <lineage>
        <taxon>unclassified sequences</taxon>
        <taxon>metagenomes</taxon>
        <taxon>ecological metagenomes</taxon>
    </lineage>
</organism>
<reference evidence="2" key="1">
    <citation type="submission" date="2019-08" db="EMBL/GenBank/DDBJ databases">
        <authorList>
            <person name="Kucharzyk K."/>
            <person name="Murdoch R.W."/>
            <person name="Higgins S."/>
            <person name="Loffler F."/>
        </authorList>
    </citation>
    <scope>NUCLEOTIDE SEQUENCE</scope>
</reference>
<dbReference type="AlphaFoldDB" id="A0A645BVC4"/>
<dbReference type="EMBL" id="VSSQ01020672">
    <property type="protein sequence ID" value="MPM65714.1"/>
    <property type="molecule type" value="Genomic_DNA"/>
</dbReference>
<evidence type="ECO:0008006" key="3">
    <source>
        <dbReference type="Google" id="ProtNLM"/>
    </source>
</evidence>
<dbReference type="PANTHER" id="PTHR35564:SF4">
    <property type="entry name" value="CYTOPLASMIC PROTEIN"/>
    <property type="match status" value="1"/>
</dbReference>
<protein>
    <recommendedName>
        <fullName evidence="3">Type VI secretion system baseplate subunit TssG</fullName>
    </recommendedName>
</protein>
<feature type="region of interest" description="Disordered" evidence="1">
    <location>
        <begin position="338"/>
        <end position="357"/>
    </location>
</feature>